<dbReference type="Proteomes" id="UP000444960">
    <property type="component" value="Unassembled WGS sequence"/>
</dbReference>
<dbReference type="AlphaFoldDB" id="A0A7I9VCU9"/>
<dbReference type="OrthoDB" id="9779267at2"/>
<dbReference type="RefSeq" id="WP_161896680.1">
    <property type="nucleotide sequence ID" value="NZ_BJOV01000005.1"/>
</dbReference>
<protein>
    <submittedName>
        <fullName evidence="1">Phosphodiesterase</fullName>
    </submittedName>
</protein>
<dbReference type="PANTHER" id="PTHR10151:SF120">
    <property type="entry name" value="BIS(5'-ADENOSYL)-TRIPHOSPHATASE"/>
    <property type="match status" value="1"/>
</dbReference>
<sequence length="376" mass="39499">MGNSLADVMPSVVSSFGIAGPNPLGVEPNRDVVVLLIDGLGSELIARHADIAPTLTGHVRHVLRAGFPATTATSLTSLAVGAPCAVHGLIGYSFAVQTGDGSRVLNALRWTLDSAHGPDARDAVRPESTQPADSRLQDLAAHGIDVHYVVPGYQATSGLTRAAFRATGTVHPATTLADVREGILAVAADGGARSRFAYAYYPNLDMIGHLHGPESPEWVAELAAVDRAVADLFTDLPDTCTLVVTGDHGMIRAGVSIDIDAEPALRDGVRLIAGEARVRHVHARTPAARGDVAAAWADVLGRHALVVTREQALDERWFGPVVPAPEIVDRIGDLIAVAQGDAVLVRPETEPLESTMAGHHGAWTSDEQLVPLVTNR</sequence>
<dbReference type="GO" id="GO:0016787">
    <property type="term" value="F:hydrolase activity"/>
    <property type="evidence" value="ECO:0007669"/>
    <property type="project" value="UniProtKB-ARBA"/>
</dbReference>
<comment type="caution">
    <text evidence="1">The sequence shown here is derived from an EMBL/GenBank/DDBJ whole genome shotgun (WGS) entry which is preliminary data.</text>
</comment>
<keyword evidence="2" id="KW-1185">Reference proteome</keyword>
<evidence type="ECO:0000313" key="1">
    <source>
        <dbReference type="EMBL" id="GEE03124.1"/>
    </source>
</evidence>
<dbReference type="InterPro" id="IPR017850">
    <property type="entry name" value="Alkaline_phosphatase_core_sf"/>
</dbReference>
<dbReference type="Pfam" id="PF01663">
    <property type="entry name" value="Phosphodiest"/>
    <property type="match status" value="1"/>
</dbReference>
<dbReference type="Gene3D" id="3.40.720.10">
    <property type="entry name" value="Alkaline Phosphatase, subunit A"/>
    <property type="match status" value="1"/>
</dbReference>
<dbReference type="EMBL" id="BJOV01000005">
    <property type="protein sequence ID" value="GEE03124.1"/>
    <property type="molecule type" value="Genomic_DNA"/>
</dbReference>
<dbReference type="InterPro" id="IPR002591">
    <property type="entry name" value="Phosphodiest/P_Trfase"/>
</dbReference>
<name>A0A7I9VCU9_9ACTN</name>
<proteinExistence type="predicted"/>
<dbReference type="PANTHER" id="PTHR10151">
    <property type="entry name" value="ECTONUCLEOTIDE PYROPHOSPHATASE/PHOSPHODIESTERASE"/>
    <property type="match status" value="1"/>
</dbReference>
<gene>
    <name evidence="1" type="ORF">nbrc107696_35700</name>
</gene>
<accession>A0A7I9VCU9</accession>
<reference evidence="2" key="1">
    <citation type="submission" date="2019-06" db="EMBL/GenBank/DDBJ databases">
        <title>Gordonia isolated from sludge of a wastewater treatment plant.</title>
        <authorList>
            <person name="Tamura T."/>
            <person name="Aoyama K."/>
            <person name="Kang Y."/>
            <person name="Saito S."/>
            <person name="Akiyama N."/>
            <person name="Yazawa K."/>
            <person name="Gonoi T."/>
            <person name="Mikami Y."/>
        </authorList>
    </citation>
    <scope>NUCLEOTIDE SEQUENCE [LARGE SCALE GENOMIC DNA]</scope>
    <source>
        <strain evidence="2">NBRC 107696</strain>
    </source>
</reference>
<organism evidence="1 2">
    <name type="scientific">Gordonia spumicola</name>
    <dbReference type="NCBI Taxonomy" id="589161"/>
    <lineage>
        <taxon>Bacteria</taxon>
        <taxon>Bacillati</taxon>
        <taxon>Actinomycetota</taxon>
        <taxon>Actinomycetes</taxon>
        <taxon>Mycobacteriales</taxon>
        <taxon>Gordoniaceae</taxon>
        <taxon>Gordonia</taxon>
    </lineage>
</organism>
<evidence type="ECO:0000313" key="2">
    <source>
        <dbReference type="Proteomes" id="UP000444960"/>
    </source>
</evidence>
<dbReference type="SUPFAM" id="SSF53649">
    <property type="entry name" value="Alkaline phosphatase-like"/>
    <property type="match status" value="1"/>
</dbReference>